<evidence type="ECO:0000313" key="1">
    <source>
        <dbReference type="EMBL" id="KPV50637.1"/>
    </source>
</evidence>
<proteinExistence type="predicted"/>
<organism evidence="1 2">
    <name type="scientific">Kouleothrix aurantiaca</name>
    <dbReference type="NCBI Taxonomy" id="186479"/>
    <lineage>
        <taxon>Bacteria</taxon>
        <taxon>Bacillati</taxon>
        <taxon>Chloroflexota</taxon>
        <taxon>Chloroflexia</taxon>
        <taxon>Chloroflexales</taxon>
        <taxon>Roseiflexineae</taxon>
        <taxon>Roseiflexaceae</taxon>
        <taxon>Kouleothrix</taxon>
    </lineage>
</organism>
<reference evidence="1 2" key="1">
    <citation type="submission" date="2015-09" db="EMBL/GenBank/DDBJ databases">
        <title>Draft genome sequence of Kouleothrix aurantiaca JCM 19913.</title>
        <authorList>
            <person name="Hemp J."/>
        </authorList>
    </citation>
    <scope>NUCLEOTIDE SEQUENCE [LARGE SCALE GENOMIC DNA]</scope>
    <source>
        <strain evidence="1 2">COM-B</strain>
    </source>
</reference>
<comment type="caution">
    <text evidence="1">The sequence shown here is derived from an EMBL/GenBank/DDBJ whole genome shotgun (WGS) entry which is preliminary data.</text>
</comment>
<name>A0A0N8PRR2_9CHLR</name>
<gene>
    <name evidence="1" type="ORF">SE17_25760</name>
</gene>
<protein>
    <submittedName>
        <fullName evidence="1">Uncharacterized protein</fullName>
    </submittedName>
</protein>
<keyword evidence="2" id="KW-1185">Reference proteome</keyword>
<feature type="non-terminal residue" evidence="1">
    <location>
        <position position="150"/>
    </location>
</feature>
<dbReference type="EMBL" id="LJCR01001289">
    <property type="protein sequence ID" value="KPV50637.1"/>
    <property type="molecule type" value="Genomic_DNA"/>
</dbReference>
<accession>A0A0N8PRR2</accession>
<sequence length="150" mass="15765">MVPRALEAPVGRAALLCLLAAGVFCAALALLTRPAAPLLSAGTGMYAAEDALRWTGSQADFPLAPHSGPTVVDLALQFSSWPGRDAAQGWLESDAGTLGEYRVTPQRQHLTILLPPGASFLRLRSTLGQPPGDWRWLGVQVLSIAARPSG</sequence>
<dbReference type="AlphaFoldDB" id="A0A0N8PRR2"/>
<evidence type="ECO:0000313" key="2">
    <source>
        <dbReference type="Proteomes" id="UP000050509"/>
    </source>
</evidence>
<dbReference type="Proteomes" id="UP000050509">
    <property type="component" value="Unassembled WGS sequence"/>
</dbReference>